<dbReference type="Proteomes" id="UP001310890">
    <property type="component" value="Unassembled WGS sequence"/>
</dbReference>
<evidence type="ECO:0000256" key="3">
    <source>
        <dbReference type="ARBA" id="ARBA00007823"/>
    </source>
</evidence>
<feature type="region of interest" description="Disordered" evidence="11">
    <location>
        <begin position="1024"/>
        <end position="1045"/>
    </location>
</feature>
<feature type="compositionally biased region" description="Basic residues" evidence="11">
    <location>
        <begin position="1159"/>
        <end position="1179"/>
    </location>
</feature>
<keyword evidence="7" id="KW-0479">Metal-binding</keyword>
<comment type="catalytic activity">
    <reaction evidence="1">
        <text>Endonucleolytic cleavage of RNA, removing extra 3' nucleotides from tRNA precursor, generating 3' termini of tRNAs. A 3'-hydroxy group is left at the tRNA terminus and a 5'-phosphoryl group is left at the trailer molecule.</text>
        <dbReference type="EC" id="3.1.26.11"/>
    </reaction>
</comment>
<comment type="similarity">
    <text evidence="3">Belongs to the RNase Z family.</text>
</comment>
<dbReference type="GO" id="GO:0005739">
    <property type="term" value="C:mitochondrion"/>
    <property type="evidence" value="ECO:0007669"/>
    <property type="project" value="TreeGrafter"/>
</dbReference>
<reference evidence="13" key="1">
    <citation type="submission" date="2023-08" db="EMBL/GenBank/DDBJ databases">
        <title>Black Yeasts Isolated from many extreme environments.</title>
        <authorList>
            <person name="Coleine C."/>
            <person name="Stajich J.E."/>
            <person name="Selbmann L."/>
        </authorList>
    </citation>
    <scope>NUCLEOTIDE SEQUENCE</scope>
    <source>
        <strain evidence="13">CCFEE 5401</strain>
    </source>
</reference>
<keyword evidence="9" id="KW-0378">Hydrolase</keyword>
<evidence type="ECO:0000256" key="10">
    <source>
        <dbReference type="ARBA" id="ARBA00022833"/>
    </source>
</evidence>
<dbReference type="CDD" id="cd07718">
    <property type="entry name" value="RNaseZ_ELAC1_ELAC2-C-term-like_MBL-fold"/>
    <property type="match status" value="1"/>
</dbReference>
<dbReference type="GO" id="GO:0042781">
    <property type="term" value="F:3'-tRNA processing endoribonuclease activity"/>
    <property type="evidence" value="ECO:0007669"/>
    <property type="project" value="UniProtKB-EC"/>
</dbReference>
<dbReference type="EMBL" id="JAVRRL010000008">
    <property type="protein sequence ID" value="KAK5116515.1"/>
    <property type="molecule type" value="Genomic_DNA"/>
</dbReference>
<evidence type="ECO:0000256" key="1">
    <source>
        <dbReference type="ARBA" id="ARBA00000402"/>
    </source>
</evidence>
<keyword evidence="5" id="KW-0819">tRNA processing</keyword>
<comment type="caution">
    <text evidence="13">The sequence shown here is derived from an EMBL/GenBank/DDBJ whole genome shotgun (WGS) entry which is preliminary data.</text>
</comment>
<feature type="compositionally biased region" description="Gly residues" evidence="11">
    <location>
        <begin position="1146"/>
        <end position="1158"/>
    </location>
</feature>
<protein>
    <recommendedName>
        <fullName evidence="4">ribonuclease Z</fullName>
        <ecNumber evidence="4">3.1.26.11</ecNumber>
    </recommendedName>
</protein>
<keyword evidence="6" id="KW-0540">Nuclease</keyword>
<evidence type="ECO:0000256" key="2">
    <source>
        <dbReference type="ARBA" id="ARBA00001947"/>
    </source>
</evidence>
<feature type="region of interest" description="Disordered" evidence="11">
    <location>
        <begin position="1135"/>
        <end position="1179"/>
    </location>
</feature>
<dbReference type="Gene3D" id="3.60.15.10">
    <property type="entry name" value="Ribonuclease Z/Hydroxyacylglutathione hydrolase-like"/>
    <property type="match status" value="2"/>
</dbReference>
<sequence>MVASGGRLWKNLRSNVDYIVNLSCLWQAVVILDPQQSSAKTVVLAITDLLSDHKSSLPPEAPPNKENIAAHWEPTFQTYFHKGTPGERWRKRNILGSRQGDVAGATATITTRTNEIAFATYHKDRLLPPDQARRTQQRRLDYVNHNAMKSWVQILTTPTADTPGTTLFLHFDNKCYLLGSLAEGTQRACIQMGTRLLKVSECFISGRTEWSNTGGLIGMILTLADAAASSSAASNEDAKKRAHARGRKEGCLEDAERMKAIEEDVKKENTAKLNLFSPPGLNYTLATARRFVFRKGMPVDVHEIVAGRGSSEGEVECAPYWADQNVKVWAMSVLPENVAQVSNGAPTANNGTRMTGTVSPRKRSHDEVNEAFEGTQLNGTSSSSLTQSERDELTVKAVVGEMFNSSWRLDTLHETTLSEVKLPASIFIRNNGKTEIYRGPLPGQPPSPGQAEYDPDKIVLVRKPWPGALVESLPPTTPKKDAVSYIIRNHTQRGKFDPKRAKELKLKSGPLWSKLSSGHNVLNDDGETITPSMVLGESKEGGGFAVVDIPTPEYIEGVLARPEWRSKGVMAGVGAMIWICGPGVATDSRLKAFMEGEVGKDLEHIVSSPDLCANHLALDSAAAATVRLAQVSAKTWSVPHHDNELETPMAPLPKNARVARRGMTITLEPQLLVDEKQIVPTLAIADIESATSPAVLAAAAKALKSIKAAQPARKAWLQNLPEGAGEAEIVTLGTGSALPSKYRNVSSTLLRVPGWGSMLFDAGENALGQLKRVFSPEEMKEVLRELRTIFISHMHADHHLGTVSVIRAWYEEAHRCVPHPASSDAERRITFDKNAGLAIVSEPAMLTWLREYSQIEDYGFSRLAPIQISPANPFEGRPSRLGWFIPPATLATAHGPEARAALLKEHEFDVARLGLKDIQAVNVSHCAGARAVSFTWPSDFKVSYSGDCRPSQAFIKIGKNSTVLIHEATFDDELKGDAVAKKHSTTSEALGVAAGMQAKACVLTHFSQRYQKIPVLGGAVMGSDGSEEREVGFGERGTGDGGMEVDATEDVPMNAESADLGIYETSSANTTSAPPSTANLPPSAGVPVSISLASDNTGPRAQLGSATKVAVAFDYMRIRVAEIWEMEHFTPALQKLYEESDEEGDGAAGGEGAEGGKGPGKRKGKVEKRQQKAKGVRNN</sequence>
<evidence type="ECO:0000313" key="14">
    <source>
        <dbReference type="Proteomes" id="UP001310890"/>
    </source>
</evidence>
<evidence type="ECO:0000256" key="9">
    <source>
        <dbReference type="ARBA" id="ARBA00022801"/>
    </source>
</evidence>
<evidence type="ECO:0000256" key="5">
    <source>
        <dbReference type="ARBA" id="ARBA00022694"/>
    </source>
</evidence>
<organism evidence="13 14">
    <name type="scientific">Meristemomyces frigidus</name>
    <dbReference type="NCBI Taxonomy" id="1508187"/>
    <lineage>
        <taxon>Eukaryota</taxon>
        <taxon>Fungi</taxon>
        <taxon>Dikarya</taxon>
        <taxon>Ascomycota</taxon>
        <taxon>Pezizomycotina</taxon>
        <taxon>Dothideomycetes</taxon>
        <taxon>Dothideomycetidae</taxon>
        <taxon>Mycosphaerellales</taxon>
        <taxon>Teratosphaeriaceae</taxon>
        <taxon>Meristemomyces</taxon>
    </lineage>
</organism>
<evidence type="ECO:0000256" key="4">
    <source>
        <dbReference type="ARBA" id="ARBA00012477"/>
    </source>
</evidence>
<evidence type="ECO:0000256" key="8">
    <source>
        <dbReference type="ARBA" id="ARBA00022759"/>
    </source>
</evidence>
<evidence type="ECO:0000256" key="7">
    <source>
        <dbReference type="ARBA" id="ARBA00022723"/>
    </source>
</evidence>
<proteinExistence type="inferred from homology"/>
<feature type="region of interest" description="Disordered" evidence="11">
    <location>
        <begin position="342"/>
        <end position="363"/>
    </location>
</feature>
<feature type="domain" description="tRNase Z endonuclease" evidence="12">
    <location>
        <begin position="153"/>
        <end position="215"/>
    </location>
</feature>
<dbReference type="GO" id="GO:0046872">
    <property type="term" value="F:metal ion binding"/>
    <property type="evidence" value="ECO:0007669"/>
    <property type="project" value="UniProtKB-KW"/>
</dbReference>
<evidence type="ECO:0000256" key="6">
    <source>
        <dbReference type="ARBA" id="ARBA00022722"/>
    </source>
</evidence>
<dbReference type="AlphaFoldDB" id="A0AAN7TVB2"/>
<name>A0AAN7TVB2_9PEZI</name>
<comment type="cofactor">
    <cofactor evidence="2">
        <name>Zn(2+)</name>
        <dbReference type="ChEBI" id="CHEBI:29105"/>
    </cofactor>
</comment>
<dbReference type="SUPFAM" id="SSF56281">
    <property type="entry name" value="Metallo-hydrolase/oxidoreductase"/>
    <property type="match status" value="2"/>
</dbReference>
<dbReference type="Pfam" id="PF23023">
    <property type="entry name" value="Anti-Pycsar_Apyc1"/>
    <property type="match status" value="1"/>
</dbReference>
<dbReference type="EC" id="3.1.26.11" evidence="4"/>
<dbReference type="InterPro" id="IPR036866">
    <property type="entry name" value="RibonucZ/Hydroxyglut_hydro"/>
</dbReference>
<accession>A0AAN7TVB2</accession>
<evidence type="ECO:0000256" key="11">
    <source>
        <dbReference type="SAM" id="MobiDB-lite"/>
    </source>
</evidence>
<feature type="compositionally biased region" description="Polar residues" evidence="11">
    <location>
        <begin position="342"/>
        <end position="358"/>
    </location>
</feature>
<evidence type="ECO:0000313" key="13">
    <source>
        <dbReference type="EMBL" id="KAK5116515.1"/>
    </source>
</evidence>
<gene>
    <name evidence="13" type="ORF">LTR62_008064</name>
</gene>
<dbReference type="Pfam" id="PF13691">
    <property type="entry name" value="Lactamase_B_4"/>
    <property type="match status" value="1"/>
</dbReference>
<dbReference type="PANTHER" id="PTHR12553:SF49">
    <property type="entry name" value="ZINC PHOSPHODIESTERASE ELAC PROTEIN 2"/>
    <property type="match status" value="1"/>
</dbReference>
<dbReference type="GO" id="GO:1990180">
    <property type="term" value="P:mitochondrial tRNA 3'-end processing"/>
    <property type="evidence" value="ECO:0007669"/>
    <property type="project" value="TreeGrafter"/>
</dbReference>
<keyword evidence="10" id="KW-0862">Zinc</keyword>
<keyword evidence="8" id="KW-0255">Endonuclease</keyword>
<dbReference type="InterPro" id="IPR027794">
    <property type="entry name" value="tRNase_Z_dom"/>
</dbReference>
<dbReference type="InterPro" id="IPR047151">
    <property type="entry name" value="RNZ2-like"/>
</dbReference>
<evidence type="ECO:0000259" key="12">
    <source>
        <dbReference type="Pfam" id="PF13691"/>
    </source>
</evidence>
<dbReference type="PANTHER" id="PTHR12553">
    <property type="entry name" value="ZINC PHOSPHODIESTERASE ELAC PROTEIN 2"/>
    <property type="match status" value="1"/>
</dbReference>